<feature type="region of interest" description="Disordered" evidence="1">
    <location>
        <begin position="22"/>
        <end position="93"/>
    </location>
</feature>
<evidence type="ECO:0000256" key="1">
    <source>
        <dbReference type="SAM" id="MobiDB-lite"/>
    </source>
</evidence>
<sequence>MENSSSYLVALVPALARHPDLGVHTPLNCSSQPIHSERGDMHTARPARRRPTSSSAHQYNTATPPRPPLTRRGPATAYPTPHKHSLNSSRDRNCVRPCHPILRRPCACALPSIALISHDEQLKRSAMYQKSTSSHDQNQGRPRFEDHKAVFSVIFVARTTDDHIGNSSTQKGVKIGIESIRRALLGWQERVAAWPQFWCLFGWLAWLCAPREAVLGQTDNNKTSPLKNYDRGSHTHHLILDDRCLLPISHTLGSTYLVTRDSLNRRDFLLVVMQQAKGETDGRPLHYLVNGLTNVELIDTL</sequence>
<evidence type="ECO:0000313" key="2">
    <source>
        <dbReference type="EMBL" id="KAF2124027.1"/>
    </source>
</evidence>
<name>A0A6A5ZZ46_9PLEO</name>
<gene>
    <name evidence="2" type="ORF">P153DRAFT_143029</name>
</gene>
<protein>
    <submittedName>
        <fullName evidence="2">Uncharacterized protein</fullName>
    </submittedName>
</protein>
<proteinExistence type="predicted"/>
<dbReference type="RefSeq" id="XP_033518420.1">
    <property type="nucleotide sequence ID" value="XM_033662121.1"/>
</dbReference>
<evidence type="ECO:0000313" key="3">
    <source>
        <dbReference type="Proteomes" id="UP000799771"/>
    </source>
</evidence>
<reference evidence="2" key="1">
    <citation type="journal article" date="2020" name="Stud. Mycol.">
        <title>101 Dothideomycetes genomes: a test case for predicting lifestyles and emergence of pathogens.</title>
        <authorList>
            <person name="Haridas S."/>
            <person name="Albert R."/>
            <person name="Binder M."/>
            <person name="Bloem J."/>
            <person name="Labutti K."/>
            <person name="Salamov A."/>
            <person name="Andreopoulos B."/>
            <person name="Baker S."/>
            <person name="Barry K."/>
            <person name="Bills G."/>
            <person name="Bluhm B."/>
            <person name="Cannon C."/>
            <person name="Castanera R."/>
            <person name="Culley D."/>
            <person name="Daum C."/>
            <person name="Ezra D."/>
            <person name="Gonzalez J."/>
            <person name="Henrissat B."/>
            <person name="Kuo A."/>
            <person name="Liang C."/>
            <person name="Lipzen A."/>
            <person name="Lutzoni F."/>
            <person name="Magnuson J."/>
            <person name="Mondo S."/>
            <person name="Nolan M."/>
            <person name="Ohm R."/>
            <person name="Pangilinan J."/>
            <person name="Park H.-J."/>
            <person name="Ramirez L."/>
            <person name="Alfaro M."/>
            <person name="Sun H."/>
            <person name="Tritt A."/>
            <person name="Yoshinaga Y."/>
            <person name="Zwiers L.-H."/>
            <person name="Turgeon B."/>
            <person name="Goodwin S."/>
            <person name="Spatafora J."/>
            <person name="Crous P."/>
            <person name="Grigoriev I."/>
        </authorList>
    </citation>
    <scope>NUCLEOTIDE SEQUENCE</scope>
    <source>
        <strain evidence="2">CBS 119687</strain>
    </source>
</reference>
<dbReference type="GeneID" id="54402553"/>
<keyword evidence="3" id="KW-1185">Reference proteome</keyword>
<dbReference type="Proteomes" id="UP000799771">
    <property type="component" value="Unassembled WGS sequence"/>
</dbReference>
<dbReference type="AlphaFoldDB" id="A0A6A5ZZ46"/>
<accession>A0A6A5ZZ46</accession>
<dbReference type="EMBL" id="ML977521">
    <property type="protein sequence ID" value="KAF2124027.1"/>
    <property type="molecule type" value="Genomic_DNA"/>
</dbReference>
<organism evidence="2 3">
    <name type="scientific">Dothidotthia symphoricarpi CBS 119687</name>
    <dbReference type="NCBI Taxonomy" id="1392245"/>
    <lineage>
        <taxon>Eukaryota</taxon>
        <taxon>Fungi</taxon>
        <taxon>Dikarya</taxon>
        <taxon>Ascomycota</taxon>
        <taxon>Pezizomycotina</taxon>
        <taxon>Dothideomycetes</taxon>
        <taxon>Pleosporomycetidae</taxon>
        <taxon>Pleosporales</taxon>
        <taxon>Dothidotthiaceae</taxon>
        <taxon>Dothidotthia</taxon>
    </lineage>
</organism>